<evidence type="ECO:0000259" key="1">
    <source>
        <dbReference type="PROSITE" id="PS51186"/>
    </source>
</evidence>
<reference evidence="2" key="2">
    <citation type="submission" date="2021-04" db="EMBL/GenBank/DDBJ databases">
        <authorList>
            <person name="Dong X."/>
        </authorList>
    </citation>
    <scope>NUCLEOTIDE SEQUENCE</scope>
    <source>
        <strain evidence="2">LLY</strain>
    </source>
</reference>
<accession>A0A9E5DBI1</accession>
<dbReference type="Pfam" id="PF13508">
    <property type="entry name" value="Acetyltransf_7"/>
    <property type="match status" value="1"/>
</dbReference>
<comment type="caution">
    <text evidence="2">The sequence shown here is derived from an EMBL/GenBank/DDBJ whole genome shotgun (WGS) entry which is preliminary data.</text>
</comment>
<dbReference type="CDD" id="cd04301">
    <property type="entry name" value="NAT_SF"/>
    <property type="match status" value="1"/>
</dbReference>
<keyword evidence="3" id="KW-1185">Reference proteome</keyword>
<organism evidence="2 3">
    <name type="scientific">Methanococcoides seepicolus</name>
    <dbReference type="NCBI Taxonomy" id="2828780"/>
    <lineage>
        <taxon>Archaea</taxon>
        <taxon>Methanobacteriati</taxon>
        <taxon>Methanobacteriota</taxon>
        <taxon>Stenosarchaea group</taxon>
        <taxon>Methanomicrobia</taxon>
        <taxon>Methanosarcinales</taxon>
        <taxon>Methanosarcinaceae</taxon>
        <taxon>Methanococcoides</taxon>
    </lineage>
</organism>
<evidence type="ECO:0000313" key="3">
    <source>
        <dbReference type="Proteomes" id="UP001056766"/>
    </source>
</evidence>
<dbReference type="PROSITE" id="PS51186">
    <property type="entry name" value="GNAT"/>
    <property type="match status" value="1"/>
</dbReference>
<dbReference type="AlphaFoldDB" id="A0A9E5DBI1"/>
<dbReference type="Proteomes" id="UP001056766">
    <property type="component" value="Unassembled WGS sequence"/>
</dbReference>
<dbReference type="InterPro" id="IPR000182">
    <property type="entry name" value="GNAT_dom"/>
</dbReference>
<dbReference type="EC" id="2.3.1.-" evidence="2"/>
<evidence type="ECO:0000313" key="2">
    <source>
        <dbReference type="EMBL" id="MCM1987146.1"/>
    </source>
</evidence>
<protein>
    <submittedName>
        <fullName evidence="2">GNAT family N-acetyltransferase</fullName>
        <ecNumber evidence="2">2.3.1.-</ecNumber>
    </submittedName>
</protein>
<gene>
    <name evidence="2" type="ORF">KDK67_09140</name>
</gene>
<dbReference type="GO" id="GO:0016747">
    <property type="term" value="F:acyltransferase activity, transferring groups other than amino-acyl groups"/>
    <property type="evidence" value="ECO:0007669"/>
    <property type="project" value="InterPro"/>
</dbReference>
<feature type="domain" description="N-acetyltransferase" evidence="1">
    <location>
        <begin position="1"/>
        <end position="130"/>
    </location>
</feature>
<keyword evidence="2" id="KW-0808">Transferase</keyword>
<dbReference type="Gene3D" id="3.40.630.30">
    <property type="match status" value="1"/>
</dbReference>
<dbReference type="RefSeq" id="WP_250868489.1">
    <property type="nucleotide sequence ID" value="NZ_JAGSOI010000036.1"/>
</dbReference>
<name>A0A9E5DBI1_9EURY</name>
<dbReference type="SUPFAM" id="SSF55729">
    <property type="entry name" value="Acyl-CoA N-acyltransferases (Nat)"/>
    <property type="match status" value="1"/>
</dbReference>
<keyword evidence="2" id="KW-0012">Acyltransferase</keyword>
<sequence>MNENVHVAIRGAEASDRRSVEGIVGTYFLDIDDVPMEDFIVAEMDGKIVGVAAVSEKECCEVHSIAVHPTYRGLGIGSKMISRLIEDVSHERLYVRTTSPIFFKKMGFVELPMSEKASLWQDCRECDRYDNCKQYVLCMVLNEV</sequence>
<dbReference type="InterPro" id="IPR016181">
    <property type="entry name" value="Acyl_CoA_acyltransferase"/>
</dbReference>
<dbReference type="EMBL" id="JAGSOI010000036">
    <property type="protein sequence ID" value="MCM1987146.1"/>
    <property type="molecule type" value="Genomic_DNA"/>
</dbReference>
<reference evidence="2" key="1">
    <citation type="journal article" date="2021" name="mSystems">
        <title>Bacteria and Archaea Synergistically Convert Glycine Betaine to Biogenic Methane in the Formosa Cold Seep of the South China Sea.</title>
        <authorList>
            <person name="Li L."/>
            <person name="Zhang W."/>
            <person name="Zhang S."/>
            <person name="Song L."/>
            <person name="Sun Q."/>
            <person name="Zhang H."/>
            <person name="Xiang H."/>
            <person name="Dong X."/>
        </authorList>
    </citation>
    <scope>NUCLEOTIDE SEQUENCE</scope>
    <source>
        <strain evidence="2">LLY</strain>
    </source>
</reference>
<proteinExistence type="predicted"/>